<name>A0A7J6V4R5_THATH</name>
<sequence length="204" mass="22574">MKGTLPVKSDYEYESGSSSSRNWFTSQNLLVQHVWAKLGHIAAYDENEGHGSTEEPSRLDEYNINLSSKVDPINGIDMDLGFHDTMNPLQQLIDIGSHTVDQADPNLTGIIIREPNDSPATVLLIKGMPIGAVGKGKGKAKIPFQMEEESRPYKKRKSDAMDLLFYGPPHANNMKEIATIWESMTNLRLINLLMANGLFDLSGG</sequence>
<evidence type="ECO:0000313" key="3">
    <source>
        <dbReference type="Proteomes" id="UP000554482"/>
    </source>
</evidence>
<dbReference type="AlphaFoldDB" id="A0A7J6V4R5"/>
<keyword evidence="3" id="KW-1185">Reference proteome</keyword>
<proteinExistence type="predicted"/>
<protein>
    <submittedName>
        <fullName evidence="2">Uncharacterized protein</fullName>
    </submittedName>
</protein>
<organism evidence="2 3">
    <name type="scientific">Thalictrum thalictroides</name>
    <name type="common">Rue-anemone</name>
    <name type="synonym">Anemone thalictroides</name>
    <dbReference type="NCBI Taxonomy" id="46969"/>
    <lineage>
        <taxon>Eukaryota</taxon>
        <taxon>Viridiplantae</taxon>
        <taxon>Streptophyta</taxon>
        <taxon>Embryophyta</taxon>
        <taxon>Tracheophyta</taxon>
        <taxon>Spermatophyta</taxon>
        <taxon>Magnoliopsida</taxon>
        <taxon>Ranunculales</taxon>
        <taxon>Ranunculaceae</taxon>
        <taxon>Thalictroideae</taxon>
        <taxon>Thalictrum</taxon>
    </lineage>
</organism>
<gene>
    <name evidence="2" type="ORF">FRX31_030755</name>
</gene>
<reference evidence="2 3" key="1">
    <citation type="submission" date="2020-06" db="EMBL/GenBank/DDBJ databases">
        <title>Transcriptomic and genomic resources for Thalictrum thalictroides and T. hernandezii: Facilitating candidate gene discovery in an emerging model plant lineage.</title>
        <authorList>
            <person name="Arias T."/>
            <person name="Riano-Pachon D.M."/>
            <person name="Di Stilio V.S."/>
        </authorList>
    </citation>
    <scope>NUCLEOTIDE SEQUENCE [LARGE SCALE GENOMIC DNA]</scope>
    <source>
        <strain evidence="3">cv. WT478/WT964</strain>
        <tissue evidence="2">Leaves</tissue>
    </source>
</reference>
<comment type="caution">
    <text evidence="2">The sequence shown here is derived from an EMBL/GenBank/DDBJ whole genome shotgun (WGS) entry which is preliminary data.</text>
</comment>
<evidence type="ECO:0000313" key="2">
    <source>
        <dbReference type="EMBL" id="KAF5179658.1"/>
    </source>
</evidence>
<dbReference type="EMBL" id="JABWDY010038488">
    <property type="protein sequence ID" value="KAF5179658.1"/>
    <property type="molecule type" value="Genomic_DNA"/>
</dbReference>
<feature type="region of interest" description="Disordered" evidence="1">
    <location>
        <begin position="1"/>
        <end position="21"/>
    </location>
</feature>
<dbReference type="Proteomes" id="UP000554482">
    <property type="component" value="Unassembled WGS sequence"/>
</dbReference>
<accession>A0A7J6V4R5</accession>
<evidence type="ECO:0000256" key="1">
    <source>
        <dbReference type="SAM" id="MobiDB-lite"/>
    </source>
</evidence>